<feature type="active site" description="Proton acceptor" evidence="4">
    <location>
        <position position="72"/>
    </location>
</feature>
<comment type="subcellular location">
    <subcellularLocation>
        <location evidence="4">Cytoplasm</location>
    </subcellularLocation>
</comment>
<dbReference type="PIRSF" id="PIRSF006305">
    <property type="entry name" value="Maf"/>
    <property type="match status" value="1"/>
</dbReference>
<keyword evidence="2 4" id="KW-0378">Hydrolase</keyword>
<dbReference type="EMBL" id="JAKOOW010000023">
    <property type="protein sequence ID" value="MCG6503977.1"/>
    <property type="molecule type" value="Genomic_DNA"/>
</dbReference>
<comment type="catalytic activity">
    <reaction evidence="4">
        <text>dTTP + H2O = dTMP + diphosphate + H(+)</text>
        <dbReference type="Rhea" id="RHEA:28534"/>
        <dbReference type="ChEBI" id="CHEBI:15377"/>
        <dbReference type="ChEBI" id="CHEBI:15378"/>
        <dbReference type="ChEBI" id="CHEBI:33019"/>
        <dbReference type="ChEBI" id="CHEBI:37568"/>
        <dbReference type="ChEBI" id="CHEBI:63528"/>
        <dbReference type="EC" id="3.6.1.9"/>
    </reaction>
</comment>
<comment type="caution">
    <text evidence="4">Lacks conserved residue(s) required for the propagation of feature annotation.</text>
</comment>
<dbReference type="InterPro" id="IPR029001">
    <property type="entry name" value="ITPase-like_fam"/>
</dbReference>
<dbReference type="NCBIfam" id="TIGR00172">
    <property type="entry name" value="maf"/>
    <property type="match status" value="1"/>
</dbReference>
<dbReference type="Gene3D" id="3.90.950.10">
    <property type="match status" value="1"/>
</dbReference>
<feature type="site" description="Important for substrate specificity" evidence="4">
    <location>
        <position position="155"/>
    </location>
</feature>
<comment type="similarity">
    <text evidence="4">Belongs to the Maf family. YhdE subfamily.</text>
</comment>
<proteinExistence type="inferred from homology"/>
<dbReference type="PANTHER" id="PTHR43213">
    <property type="entry name" value="BIFUNCTIONAL DTTP/UTP PYROPHOSPHATASE/METHYLTRANSFERASE PROTEIN-RELATED"/>
    <property type="match status" value="1"/>
</dbReference>
<evidence type="ECO:0000256" key="1">
    <source>
        <dbReference type="ARBA" id="ARBA00001968"/>
    </source>
</evidence>
<feature type="site" description="Important for substrate specificity" evidence="4">
    <location>
        <position position="14"/>
    </location>
</feature>
<keyword evidence="3 4" id="KW-0546">Nucleotide metabolism</keyword>
<keyword evidence="4" id="KW-0963">Cytoplasm</keyword>
<protein>
    <recommendedName>
        <fullName evidence="4">dTTP/UTP pyrophosphatase</fullName>
        <shortName evidence="4">dTTPase/UTPase</shortName>
        <ecNumber evidence="4">3.6.1.9</ecNumber>
    </recommendedName>
    <alternativeName>
        <fullName evidence="4">Nucleoside triphosphate pyrophosphatase</fullName>
    </alternativeName>
    <alternativeName>
        <fullName evidence="4">Nucleotide pyrophosphatase</fullName>
        <shortName evidence="4">Nucleotide PPase</shortName>
    </alternativeName>
</protein>
<evidence type="ECO:0000256" key="4">
    <source>
        <dbReference type="HAMAP-Rule" id="MF_00528"/>
    </source>
</evidence>
<evidence type="ECO:0000313" key="5">
    <source>
        <dbReference type="EMBL" id="MCG6503977.1"/>
    </source>
</evidence>
<dbReference type="InterPro" id="IPR003697">
    <property type="entry name" value="Maf-like"/>
</dbReference>
<dbReference type="EC" id="3.6.1.9" evidence="4"/>
<comment type="cofactor">
    <cofactor evidence="1 4">
        <name>a divalent metal cation</name>
        <dbReference type="ChEBI" id="CHEBI:60240"/>
    </cofactor>
</comment>
<keyword evidence="6" id="KW-1185">Reference proteome</keyword>
<accession>A0ABS9NN27</accession>
<comment type="catalytic activity">
    <reaction evidence="4">
        <text>UTP + H2O = UMP + diphosphate + H(+)</text>
        <dbReference type="Rhea" id="RHEA:29395"/>
        <dbReference type="ChEBI" id="CHEBI:15377"/>
        <dbReference type="ChEBI" id="CHEBI:15378"/>
        <dbReference type="ChEBI" id="CHEBI:33019"/>
        <dbReference type="ChEBI" id="CHEBI:46398"/>
        <dbReference type="ChEBI" id="CHEBI:57865"/>
        <dbReference type="EC" id="3.6.1.9"/>
    </reaction>
</comment>
<sequence length="195" mass="20747">MTDRTLILASASPRRREILENLGYAVRTGAVPIDETPLAAEAAEPYVLRMAQQKNRAALAVHGDSLPLLSADTTVALDGRILGKPESADHARSMLRALSGRSHQVLTAVCVHYQGREHSIVQSSDVRFKALSDSEIERYIAGGEPMDKAGAYGIQGAGGIFVSHLAGSFTGVMGLPVYETVRLLQHCGAAVPPFA</sequence>
<dbReference type="HAMAP" id="MF_00528">
    <property type="entry name" value="Maf"/>
    <property type="match status" value="1"/>
</dbReference>
<evidence type="ECO:0000256" key="3">
    <source>
        <dbReference type="ARBA" id="ARBA00023080"/>
    </source>
</evidence>
<evidence type="ECO:0000256" key="2">
    <source>
        <dbReference type="ARBA" id="ARBA00022801"/>
    </source>
</evidence>
<organism evidence="5 6">
    <name type="scientific">Kingella pumchi</name>
    <dbReference type="NCBI Taxonomy" id="2779506"/>
    <lineage>
        <taxon>Bacteria</taxon>
        <taxon>Pseudomonadati</taxon>
        <taxon>Pseudomonadota</taxon>
        <taxon>Betaproteobacteria</taxon>
        <taxon>Neisseriales</taxon>
        <taxon>Neisseriaceae</taxon>
        <taxon>Kingella</taxon>
    </lineage>
</organism>
<name>A0ABS9NN27_9NEIS</name>
<dbReference type="RefSeq" id="WP_238746656.1">
    <property type="nucleotide sequence ID" value="NZ_JAKOOW010000023.1"/>
</dbReference>
<dbReference type="Pfam" id="PF02545">
    <property type="entry name" value="Maf"/>
    <property type="match status" value="1"/>
</dbReference>
<dbReference type="Proteomes" id="UP001298424">
    <property type="component" value="Unassembled WGS sequence"/>
</dbReference>
<dbReference type="SUPFAM" id="SSF52972">
    <property type="entry name" value="ITPase-like"/>
    <property type="match status" value="1"/>
</dbReference>
<gene>
    <name evidence="5" type="ORF">MB824_05650</name>
</gene>
<dbReference type="CDD" id="cd00555">
    <property type="entry name" value="Maf"/>
    <property type="match status" value="1"/>
</dbReference>
<comment type="caution">
    <text evidence="5">The sequence shown here is derived from an EMBL/GenBank/DDBJ whole genome shotgun (WGS) entry which is preliminary data.</text>
</comment>
<dbReference type="PANTHER" id="PTHR43213:SF5">
    <property type="entry name" value="BIFUNCTIONAL DTTP_UTP PYROPHOSPHATASE_METHYLTRANSFERASE PROTEIN-RELATED"/>
    <property type="match status" value="1"/>
</dbReference>
<comment type="function">
    <text evidence="4">Nucleoside triphosphate pyrophosphatase that hydrolyzes dTTP and UTP. May have a dual role in cell division arrest and in preventing the incorporation of modified nucleotides into cellular nucleic acids.</text>
</comment>
<reference evidence="5 6" key="1">
    <citation type="submission" date="2022-02" db="EMBL/GenBank/DDBJ databases">
        <title>Genome sequence data of Kingella unionensis sp. nov. strain CICC 24913 (CCUG 75125).</title>
        <authorList>
            <person name="Xiao M."/>
        </authorList>
    </citation>
    <scope>NUCLEOTIDE SEQUENCE [LARGE SCALE GENOMIC DNA]</scope>
    <source>
        <strain evidence="5 6">CICC 24913</strain>
    </source>
</reference>
<evidence type="ECO:0000313" key="6">
    <source>
        <dbReference type="Proteomes" id="UP001298424"/>
    </source>
</evidence>
<feature type="site" description="Important for substrate specificity" evidence="4">
    <location>
        <position position="73"/>
    </location>
</feature>